<dbReference type="InterPro" id="IPR017853">
    <property type="entry name" value="GH"/>
</dbReference>
<dbReference type="SUPFAM" id="SSF51445">
    <property type="entry name" value="(Trans)glycosidases"/>
    <property type="match status" value="1"/>
</dbReference>
<dbReference type="PANTHER" id="PTHR42732:SF1">
    <property type="entry name" value="BETA-MANNOSIDASE"/>
    <property type="match status" value="1"/>
</dbReference>
<name>A0ABZ2EML3_9BACT</name>
<dbReference type="InterPro" id="IPR013783">
    <property type="entry name" value="Ig-like_fold"/>
</dbReference>
<dbReference type="Gene3D" id="2.60.40.10">
    <property type="entry name" value="Immunoglobulins"/>
    <property type="match status" value="1"/>
</dbReference>
<sequence length="943" mass="106843">MLNFFIRYTLLIGLQYLCTVSSWAVEENTTIRQRISLHGAWGFRIDSSGIGVQNCWMDSIFSETVSLPGTMALWGKGIPFQQATTSHLNSLSQYTGAAWYQRRIHIPESWRGKDIYLYLERTKVTSVWIDDVLVGSSSILSAPQSFKLPDYLAPGWHTITICVNNNPKLVHVGGSHAISEHTQTNWNGIIGAIYLEAVNKERIEGVKVYTDINSRKAFIKVIGPPAAFSKANKLQVSLYPFKNTMGNFQTVSYDLDNASTDSICEIVYSLDNNVQLWSEYNPALYRLSISLLKGGVVLDEVSIITGFRSFKAKGTRFAINDIVTFLRGKNESCVFPLTGFPPTTVEEWQRIYRIAKSYGINHYRFHSYTPPKAAFEAADIEGIYIHAELPNWSDFKEGDTLFAKYQLNEGKAIIDAYGNHPSFVMLTLGNELAGDEIVHNRLVSALKHYDGGRRLYAFGTNAFYNNPHPGQYDDFWTTMRTGKETDNGLFDVRGSFATTEDLNSGILNHQYPNTTRNFSEAIKGWHLPIISHEMGQYQVYPNYAEIPKYTGVLKPLNMQIFKERLQKAGMLNQADSFFKASGMLTAQLYRREIEMALATPGLAGFQLLDLQDFPGQGTALVGLLDAFMESKGLIEPSVFRQSCNDITLQVCMDRFVWTNDELFRAKIQVINFSPQNVINKKIQWLIVDEKKRVLATDTTRISSGKDSNIHVGGDITFVLKGIRQPSQLEVRVKILDTDQQNAYPLWVYPSSQSLDIPPSVIIAESIDEQIKKKLLAGSNVLLFPRHDMIESKSVGGQYISEFWNWKVFKEGAVRNKRPVSAGTLGILTNPQHPLFKYFPTDFYTSWQWWSIVKNARPFILDTLPKAYRPLVQVIDNIDRNHKLGLIWEVRVGKGSLLVCMAPLNELQNDPAARQLYYSILKYMDSADFNPTWSIDIKQLETIL</sequence>
<keyword evidence="7" id="KW-1185">Reference proteome</keyword>
<reference evidence="7" key="1">
    <citation type="submission" date="2024-01" db="EMBL/GenBank/DDBJ databases">
        <title>Mycovorax composti gen. nov. sp. nov., a member of the family Chitinophagaceae isolated from button mushroom compost.</title>
        <authorList>
            <person name="Thai M."/>
            <person name="Bell T.L."/>
            <person name="Kertesz M.A."/>
        </authorList>
    </citation>
    <scope>NUCLEOTIDE SEQUENCE [LARGE SCALE GENOMIC DNA]</scope>
    <source>
        <strain evidence="7">C216</strain>
    </source>
</reference>
<dbReference type="InterPro" id="IPR051913">
    <property type="entry name" value="GH2_Domain-Containing"/>
</dbReference>
<dbReference type="InterPro" id="IPR006104">
    <property type="entry name" value="Glyco_hydro_2_N"/>
</dbReference>
<proteinExistence type="inferred from homology"/>
<dbReference type="Gene3D" id="2.60.120.260">
    <property type="entry name" value="Galactose-binding domain-like"/>
    <property type="match status" value="1"/>
</dbReference>
<keyword evidence="2 6" id="KW-0378">Hydrolase</keyword>
<accession>A0ABZ2EML3</accession>
<dbReference type="Pfam" id="PF00703">
    <property type="entry name" value="Glyco_hydro_2"/>
    <property type="match status" value="1"/>
</dbReference>
<dbReference type="InterPro" id="IPR006102">
    <property type="entry name" value="Ig-like_GH2"/>
</dbReference>
<evidence type="ECO:0000256" key="3">
    <source>
        <dbReference type="ARBA" id="ARBA00023295"/>
    </source>
</evidence>
<keyword evidence="3 6" id="KW-0326">Glycosidase</keyword>
<dbReference type="EC" id="3.2.1.23" evidence="6"/>
<dbReference type="SUPFAM" id="SSF49785">
    <property type="entry name" value="Galactose-binding domain-like"/>
    <property type="match status" value="1"/>
</dbReference>
<dbReference type="InterPro" id="IPR008979">
    <property type="entry name" value="Galactose-bd-like_sf"/>
</dbReference>
<dbReference type="Gene3D" id="3.20.20.80">
    <property type="entry name" value="Glycosidases"/>
    <property type="match status" value="1"/>
</dbReference>
<dbReference type="InterPro" id="IPR036156">
    <property type="entry name" value="Beta-gal/glucu_dom_sf"/>
</dbReference>
<protein>
    <submittedName>
        <fullName evidence="6">Beta-galactosidase</fullName>
        <ecNumber evidence="6">3.2.1.23</ecNumber>
    </submittedName>
</protein>
<dbReference type="Proteomes" id="UP001321305">
    <property type="component" value="Chromosome"/>
</dbReference>
<dbReference type="SUPFAM" id="SSF49303">
    <property type="entry name" value="beta-Galactosidase/glucuronidase domain"/>
    <property type="match status" value="1"/>
</dbReference>
<dbReference type="PANTHER" id="PTHR42732">
    <property type="entry name" value="BETA-GALACTOSIDASE"/>
    <property type="match status" value="1"/>
</dbReference>
<gene>
    <name evidence="6" type="primary">lacZ_4</name>
    <name evidence="6" type="ORF">PIECOFPK_02552</name>
</gene>
<dbReference type="Pfam" id="PF02837">
    <property type="entry name" value="Glyco_hydro_2_N"/>
    <property type="match status" value="1"/>
</dbReference>
<feature type="domain" description="Glycoside hydrolase family 2 immunoglobulin-like beta-sandwich" evidence="4">
    <location>
        <begin position="202"/>
        <end position="308"/>
    </location>
</feature>
<evidence type="ECO:0000313" key="7">
    <source>
        <dbReference type="Proteomes" id="UP001321305"/>
    </source>
</evidence>
<evidence type="ECO:0000256" key="1">
    <source>
        <dbReference type="ARBA" id="ARBA00007401"/>
    </source>
</evidence>
<evidence type="ECO:0000259" key="5">
    <source>
        <dbReference type="Pfam" id="PF02837"/>
    </source>
</evidence>
<dbReference type="EMBL" id="CP144143">
    <property type="protein sequence ID" value="WWC84810.1"/>
    <property type="molecule type" value="Genomic_DNA"/>
</dbReference>
<evidence type="ECO:0000259" key="4">
    <source>
        <dbReference type="Pfam" id="PF00703"/>
    </source>
</evidence>
<evidence type="ECO:0000313" key="6">
    <source>
        <dbReference type="EMBL" id="WWC84810.1"/>
    </source>
</evidence>
<dbReference type="GO" id="GO:0004565">
    <property type="term" value="F:beta-galactosidase activity"/>
    <property type="evidence" value="ECO:0007669"/>
    <property type="project" value="UniProtKB-EC"/>
</dbReference>
<organism evidence="6 7">
    <name type="scientific">Mycovorax composti</name>
    <dbReference type="NCBI Taxonomy" id="2962693"/>
    <lineage>
        <taxon>Bacteria</taxon>
        <taxon>Pseudomonadati</taxon>
        <taxon>Bacteroidota</taxon>
        <taxon>Chitinophagia</taxon>
        <taxon>Chitinophagales</taxon>
        <taxon>Chitinophagaceae</taxon>
        <taxon>Mycovorax</taxon>
    </lineage>
</organism>
<evidence type="ECO:0000256" key="2">
    <source>
        <dbReference type="ARBA" id="ARBA00022801"/>
    </source>
</evidence>
<feature type="domain" description="Glycosyl hydrolases family 2 sugar binding" evidence="5">
    <location>
        <begin position="36"/>
        <end position="189"/>
    </location>
</feature>
<comment type="similarity">
    <text evidence="1">Belongs to the glycosyl hydrolase 2 family.</text>
</comment>